<protein>
    <submittedName>
        <fullName evidence="1">Uncharacterized protein</fullName>
    </submittedName>
</protein>
<keyword evidence="2" id="KW-1185">Reference proteome</keyword>
<organism evidence="1 2">
    <name type="scientific">Drosophila gunungcola</name>
    <name type="common">fruit fly</name>
    <dbReference type="NCBI Taxonomy" id="103775"/>
    <lineage>
        <taxon>Eukaryota</taxon>
        <taxon>Metazoa</taxon>
        <taxon>Ecdysozoa</taxon>
        <taxon>Arthropoda</taxon>
        <taxon>Hexapoda</taxon>
        <taxon>Insecta</taxon>
        <taxon>Pterygota</taxon>
        <taxon>Neoptera</taxon>
        <taxon>Endopterygota</taxon>
        <taxon>Diptera</taxon>
        <taxon>Brachycera</taxon>
        <taxon>Muscomorpha</taxon>
        <taxon>Ephydroidea</taxon>
        <taxon>Drosophilidae</taxon>
        <taxon>Drosophila</taxon>
        <taxon>Sophophora</taxon>
    </lineage>
</organism>
<sequence>ILCSFQTFEINFYVRNRLSRTTVKKNGRNRYKTVVKVVPYKQFSVSFPDLESLSASGESYRFRFVSQCSCCCCNLD</sequence>
<evidence type="ECO:0000313" key="2">
    <source>
        <dbReference type="Proteomes" id="UP001059596"/>
    </source>
</evidence>
<dbReference type="EMBL" id="JAMKOV010000011">
    <property type="protein sequence ID" value="KAI8037658.1"/>
    <property type="molecule type" value="Genomic_DNA"/>
</dbReference>
<gene>
    <name evidence="1" type="ORF">M5D96_009462</name>
</gene>
<comment type="caution">
    <text evidence="1">The sequence shown here is derived from an EMBL/GenBank/DDBJ whole genome shotgun (WGS) entry which is preliminary data.</text>
</comment>
<evidence type="ECO:0000313" key="1">
    <source>
        <dbReference type="EMBL" id="KAI8037658.1"/>
    </source>
</evidence>
<accession>A0A9P9YJC9</accession>
<proteinExistence type="predicted"/>
<reference evidence="1" key="1">
    <citation type="journal article" date="2023" name="Genome Biol. Evol.">
        <title>Long-read-based Genome Assembly of Drosophila gunungcola Reveals Fewer Chemosensory Genes in Flower-breeding Species.</title>
        <authorList>
            <person name="Negi A."/>
            <person name="Liao B.Y."/>
            <person name="Yeh S.D."/>
        </authorList>
    </citation>
    <scope>NUCLEOTIDE SEQUENCE</scope>
    <source>
        <strain evidence="1">Sukarami</strain>
    </source>
</reference>
<name>A0A9P9YJC9_9MUSC</name>
<feature type="non-terminal residue" evidence="1">
    <location>
        <position position="1"/>
    </location>
</feature>
<dbReference type="AlphaFoldDB" id="A0A9P9YJC9"/>
<dbReference type="Proteomes" id="UP001059596">
    <property type="component" value="Unassembled WGS sequence"/>
</dbReference>